<name>A0A4P2Q6J8_SORCE</name>
<organism evidence="1 2">
    <name type="scientific">Sorangium cellulosum</name>
    <name type="common">Polyangium cellulosum</name>
    <dbReference type="NCBI Taxonomy" id="56"/>
    <lineage>
        <taxon>Bacteria</taxon>
        <taxon>Pseudomonadati</taxon>
        <taxon>Myxococcota</taxon>
        <taxon>Polyangia</taxon>
        <taxon>Polyangiales</taxon>
        <taxon>Polyangiaceae</taxon>
        <taxon>Sorangium</taxon>
    </lineage>
</organism>
<evidence type="ECO:0000313" key="2">
    <source>
        <dbReference type="Proteomes" id="UP000295781"/>
    </source>
</evidence>
<accession>A0A4P2Q6J8</accession>
<dbReference type="RefSeq" id="WP_129351683.1">
    <property type="nucleotide sequence ID" value="NZ_CP012670.1"/>
</dbReference>
<sequence length="66" mass="7617">MAEWTFEHDRLIVRISRGASCSRIEWSGISDIRNPASFLTPLLEEWSAKLKDTDATVDLTRLEYMS</sequence>
<evidence type="ECO:0008006" key="3">
    <source>
        <dbReference type="Google" id="ProtNLM"/>
    </source>
</evidence>
<dbReference type="AlphaFoldDB" id="A0A4P2Q6J8"/>
<reference evidence="1 2" key="1">
    <citation type="submission" date="2015-09" db="EMBL/GenBank/DDBJ databases">
        <title>Sorangium comparison.</title>
        <authorList>
            <person name="Zaburannyi N."/>
            <person name="Bunk B."/>
            <person name="Overmann J."/>
            <person name="Mueller R."/>
        </authorList>
    </citation>
    <scope>NUCLEOTIDE SEQUENCE [LARGE SCALE GENOMIC DNA]</scope>
    <source>
        <strain evidence="1 2">So ceGT47</strain>
    </source>
</reference>
<proteinExistence type="predicted"/>
<dbReference type="EMBL" id="CP012670">
    <property type="protein sequence ID" value="AUX25029.1"/>
    <property type="molecule type" value="Genomic_DNA"/>
</dbReference>
<gene>
    <name evidence="1" type="ORF">SOCEGT47_055710</name>
</gene>
<dbReference type="Proteomes" id="UP000295781">
    <property type="component" value="Chromosome"/>
</dbReference>
<evidence type="ECO:0000313" key="1">
    <source>
        <dbReference type="EMBL" id="AUX25029.1"/>
    </source>
</evidence>
<protein>
    <recommendedName>
        <fullName evidence="3">STAS domain-containing protein</fullName>
    </recommendedName>
</protein>